<feature type="domain" description="Glycolipid transfer protein" evidence="2">
    <location>
        <begin position="22"/>
        <end position="160"/>
    </location>
</feature>
<dbReference type="EMBL" id="MCGR01000076">
    <property type="protein sequence ID" value="ORY59408.1"/>
    <property type="molecule type" value="Genomic_DNA"/>
</dbReference>
<dbReference type="GO" id="GO:1902388">
    <property type="term" value="F:ceramide 1-phosphate transfer activity"/>
    <property type="evidence" value="ECO:0007669"/>
    <property type="project" value="TreeGrafter"/>
</dbReference>
<reference evidence="3 4" key="1">
    <citation type="submission" date="2016-07" db="EMBL/GenBank/DDBJ databases">
        <title>Pervasive Adenine N6-methylation of Active Genes in Fungi.</title>
        <authorList>
            <consortium name="DOE Joint Genome Institute"/>
            <person name="Mondo S.J."/>
            <person name="Dannebaum R.O."/>
            <person name="Kuo R.C."/>
            <person name="Labutti K."/>
            <person name="Haridas S."/>
            <person name="Kuo A."/>
            <person name="Salamov A."/>
            <person name="Ahrendt S.R."/>
            <person name="Lipzen A."/>
            <person name="Sullivan W."/>
            <person name="Andreopoulos W.B."/>
            <person name="Clum A."/>
            <person name="Lindquist E."/>
            <person name="Daum C."/>
            <person name="Ramamoorthy G.K."/>
            <person name="Gryganskyi A."/>
            <person name="Culley D."/>
            <person name="Magnuson J.K."/>
            <person name="James T.Y."/>
            <person name="O'Malley M.A."/>
            <person name="Stajich J.E."/>
            <person name="Spatafora J.W."/>
            <person name="Visel A."/>
            <person name="Grigoriev I.V."/>
        </authorList>
    </citation>
    <scope>NUCLEOTIDE SEQUENCE [LARGE SCALE GENOMIC DNA]</scope>
    <source>
        <strain evidence="3 4">62-1032</strain>
    </source>
</reference>
<keyword evidence="4" id="KW-1185">Reference proteome</keyword>
<dbReference type="GO" id="GO:1902387">
    <property type="term" value="F:ceramide 1-phosphate binding"/>
    <property type="evidence" value="ECO:0007669"/>
    <property type="project" value="TreeGrafter"/>
</dbReference>
<dbReference type="InterPro" id="IPR014830">
    <property type="entry name" value="Glycolipid_transfer_prot_dom"/>
</dbReference>
<dbReference type="OrthoDB" id="205255at2759"/>
<dbReference type="FunFam" id="1.10.3520.10:FF:000001">
    <property type="entry name" value="Pleckstrin domain-containing family A member 8"/>
    <property type="match status" value="1"/>
</dbReference>
<dbReference type="InParanoid" id="A0A1Y2DJH5"/>
<evidence type="ECO:0000313" key="4">
    <source>
        <dbReference type="Proteomes" id="UP000193467"/>
    </source>
</evidence>
<sequence length="197" mass="22099">MSTYFETVQRSYVDVPVSDAGVDTLAFLEATEGLIKMFDLLGNPSFAIVQSDMTGNVAKIRTRYLAHPEQSATLESLMEHEKTEKKKTATEGLLWLIRGLKFTQIALQRSQADKAEELAVSFTKAYEVTLKKFHSFVVKPLFALAMKACPYRANFYAKLGPPESNVDAELTKWLTALEQIIAQVEGSFEKNQYTKGM</sequence>
<accession>A0A1Y2DJH5</accession>
<keyword evidence="1" id="KW-0813">Transport</keyword>
<dbReference type="GO" id="GO:0005829">
    <property type="term" value="C:cytosol"/>
    <property type="evidence" value="ECO:0007669"/>
    <property type="project" value="TreeGrafter"/>
</dbReference>
<protein>
    <submittedName>
        <fullName evidence="3">Glycolipid transfer protein domain-containing protein</fullName>
    </submittedName>
</protein>
<proteinExistence type="predicted"/>
<comment type="caution">
    <text evidence="3">The sequence shown here is derived from an EMBL/GenBank/DDBJ whole genome shotgun (WGS) entry which is preliminary data.</text>
</comment>
<name>A0A1Y2DJH5_9BASI</name>
<dbReference type="Gene3D" id="1.10.3520.10">
    <property type="entry name" value="Glycolipid transfer protein"/>
    <property type="match status" value="1"/>
</dbReference>
<dbReference type="SUPFAM" id="SSF110004">
    <property type="entry name" value="Glycolipid transfer protein, GLTP"/>
    <property type="match status" value="1"/>
</dbReference>
<dbReference type="PANTHER" id="PTHR10219:SF25">
    <property type="entry name" value="PLECKSTRIN HOMOLOGY DOMAIN-CONTAINING FAMILY A MEMBER 8"/>
    <property type="match status" value="1"/>
</dbReference>
<gene>
    <name evidence="3" type="ORF">BCR35DRAFT_309258</name>
</gene>
<dbReference type="PANTHER" id="PTHR10219">
    <property type="entry name" value="GLYCOLIPID TRANSFER PROTEIN-RELATED"/>
    <property type="match status" value="1"/>
</dbReference>
<organism evidence="3 4">
    <name type="scientific">Leucosporidium creatinivorum</name>
    <dbReference type="NCBI Taxonomy" id="106004"/>
    <lineage>
        <taxon>Eukaryota</taxon>
        <taxon>Fungi</taxon>
        <taxon>Dikarya</taxon>
        <taxon>Basidiomycota</taxon>
        <taxon>Pucciniomycotina</taxon>
        <taxon>Microbotryomycetes</taxon>
        <taxon>Leucosporidiales</taxon>
        <taxon>Leucosporidium</taxon>
    </lineage>
</organism>
<dbReference type="GO" id="GO:0016020">
    <property type="term" value="C:membrane"/>
    <property type="evidence" value="ECO:0007669"/>
    <property type="project" value="TreeGrafter"/>
</dbReference>
<evidence type="ECO:0000313" key="3">
    <source>
        <dbReference type="EMBL" id="ORY59408.1"/>
    </source>
</evidence>
<dbReference type="STRING" id="106004.A0A1Y2DJH5"/>
<dbReference type="Proteomes" id="UP000193467">
    <property type="component" value="Unassembled WGS sequence"/>
</dbReference>
<dbReference type="Pfam" id="PF08718">
    <property type="entry name" value="GLTP"/>
    <property type="match status" value="1"/>
</dbReference>
<evidence type="ECO:0000259" key="2">
    <source>
        <dbReference type="Pfam" id="PF08718"/>
    </source>
</evidence>
<evidence type="ECO:0000256" key="1">
    <source>
        <dbReference type="ARBA" id="ARBA00022448"/>
    </source>
</evidence>
<dbReference type="AlphaFoldDB" id="A0A1Y2DJH5"/>
<dbReference type="InterPro" id="IPR036497">
    <property type="entry name" value="GLTP_sf"/>
</dbReference>